<organism evidence="1 2">
    <name type="scientific">Botryobasidium botryosum (strain FD-172 SS1)</name>
    <dbReference type="NCBI Taxonomy" id="930990"/>
    <lineage>
        <taxon>Eukaryota</taxon>
        <taxon>Fungi</taxon>
        <taxon>Dikarya</taxon>
        <taxon>Basidiomycota</taxon>
        <taxon>Agaricomycotina</taxon>
        <taxon>Agaricomycetes</taxon>
        <taxon>Cantharellales</taxon>
        <taxon>Botryobasidiaceae</taxon>
        <taxon>Botryobasidium</taxon>
    </lineage>
</organism>
<name>A0A067LSQ1_BOTB1</name>
<proteinExistence type="predicted"/>
<dbReference type="Proteomes" id="UP000027195">
    <property type="component" value="Unassembled WGS sequence"/>
</dbReference>
<sequence length="101" mass="11206">MTSFPPSPAHLRWRQRRCPRRAAVLASCQSHSSVKSSPRPVISPWACSVRTVSSYSPSCKTDITSSSSSTDSPTRSFHLFLNSSTLPSRFRTYQNCGGKLR</sequence>
<protein>
    <submittedName>
        <fullName evidence="1">Uncharacterized protein</fullName>
    </submittedName>
</protein>
<accession>A0A067LSQ1</accession>
<dbReference type="EMBL" id="KL198144">
    <property type="protein sequence ID" value="KDQ06283.1"/>
    <property type="molecule type" value="Genomic_DNA"/>
</dbReference>
<dbReference type="AlphaFoldDB" id="A0A067LSQ1"/>
<keyword evidence="2" id="KW-1185">Reference proteome</keyword>
<evidence type="ECO:0000313" key="1">
    <source>
        <dbReference type="EMBL" id="KDQ06283.1"/>
    </source>
</evidence>
<reference evidence="2" key="1">
    <citation type="journal article" date="2014" name="Proc. Natl. Acad. Sci. U.S.A.">
        <title>Extensive sampling of basidiomycete genomes demonstrates inadequacy of the white-rot/brown-rot paradigm for wood decay fungi.</title>
        <authorList>
            <person name="Riley R."/>
            <person name="Salamov A.A."/>
            <person name="Brown D.W."/>
            <person name="Nagy L.G."/>
            <person name="Floudas D."/>
            <person name="Held B.W."/>
            <person name="Levasseur A."/>
            <person name="Lombard V."/>
            <person name="Morin E."/>
            <person name="Otillar R."/>
            <person name="Lindquist E.A."/>
            <person name="Sun H."/>
            <person name="LaButti K.M."/>
            <person name="Schmutz J."/>
            <person name="Jabbour D."/>
            <person name="Luo H."/>
            <person name="Baker S.E."/>
            <person name="Pisabarro A.G."/>
            <person name="Walton J.D."/>
            <person name="Blanchette R.A."/>
            <person name="Henrissat B."/>
            <person name="Martin F."/>
            <person name="Cullen D."/>
            <person name="Hibbett D.S."/>
            <person name="Grigoriev I.V."/>
        </authorList>
    </citation>
    <scope>NUCLEOTIDE SEQUENCE [LARGE SCALE GENOMIC DNA]</scope>
    <source>
        <strain evidence="2">FD-172 SS1</strain>
    </source>
</reference>
<dbReference type="HOGENOM" id="CLU_2291231_0_0_1"/>
<gene>
    <name evidence="1" type="ORF">BOTBODRAFT_256257</name>
</gene>
<evidence type="ECO:0000313" key="2">
    <source>
        <dbReference type="Proteomes" id="UP000027195"/>
    </source>
</evidence>
<dbReference type="InParanoid" id="A0A067LSQ1"/>